<dbReference type="GO" id="GO:0045292">
    <property type="term" value="P:mRNA cis splicing, via spliceosome"/>
    <property type="evidence" value="ECO:0007669"/>
    <property type="project" value="TreeGrafter"/>
</dbReference>
<evidence type="ECO:0000256" key="3">
    <source>
        <dbReference type="ARBA" id="ARBA00023242"/>
    </source>
</evidence>
<comment type="similarity">
    <text evidence="2">Belongs to the SNU66/SART1 family.</text>
</comment>
<dbReference type="GO" id="GO:0000481">
    <property type="term" value="P:maturation of 5S rRNA"/>
    <property type="evidence" value="ECO:0007669"/>
    <property type="project" value="TreeGrafter"/>
</dbReference>
<dbReference type="AlphaFoldDB" id="A0A7S2RU50"/>
<dbReference type="InterPro" id="IPR005011">
    <property type="entry name" value="SNU66/SART1"/>
</dbReference>
<sequence length="108" mass="12713">MLKHTGEITGKNAGKEEMRGRAKDKRTYEDYAPLDLKKVVKMDKIGLNGAPNAKDVEFANREINLEYRDEHRRLLIRKELYRNLCYAFHGYGSSKNNQERKVKQIDRE</sequence>
<evidence type="ECO:0000256" key="1">
    <source>
        <dbReference type="ARBA" id="ARBA00004123"/>
    </source>
</evidence>
<dbReference type="PANTHER" id="PTHR14152:SF5">
    <property type="entry name" value="U4_U6.U5 TRI-SNRNP-ASSOCIATED PROTEIN 1"/>
    <property type="match status" value="1"/>
</dbReference>
<evidence type="ECO:0000313" key="5">
    <source>
        <dbReference type="EMBL" id="CAD9679738.1"/>
    </source>
</evidence>
<keyword evidence="3" id="KW-0539">Nucleus</keyword>
<accession>A0A7S2RU50</accession>
<dbReference type="GO" id="GO:0046540">
    <property type="term" value="C:U4/U6 x U5 tri-snRNP complex"/>
    <property type="evidence" value="ECO:0007669"/>
    <property type="project" value="TreeGrafter"/>
</dbReference>
<proteinExistence type="inferred from homology"/>
<gene>
    <name evidence="5" type="ORF">EANT1437_LOCUS9297</name>
</gene>
<evidence type="ECO:0000256" key="2">
    <source>
        <dbReference type="ARBA" id="ARBA00006076"/>
    </source>
</evidence>
<dbReference type="PANTHER" id="PTHR14152">
    <property type="entry name" value="SQUAMOUS CELL CARCINOMA ANTIGEN RECOGNISED BY CYTOTOXIC T LYMPHOCYTES"/>
    <property type="match status" value="1"/>
</dbReference>
<name>A0A7S2RU50_9STRA</name>
<organism evidence="5">
    <name type="scientific">Eucampia antarctica</name>
    <dbReference type="NCBI Taxonomy" id="49252"/>
    <lineage>
        <taxon>Eukaryota</taxon>
        <taxon>Sar</taxon>
        <taxon>Stramenopiles</taxon>
        <taxon>Ochrophyta</taxon>
        <taxon>Bacillariophyta</taxon>
        <taxon>Mediophyceae</taxon>
        <taxon>Biddulphiophycidae</taxon>
        <taxon>Hemiaulales</taxon>
        <taxon>Hemiaulaceae</taxon>
        <taxon>Eucampia</taxon>
    </lineage>
</organism>
<evidence type="ECO:0000256" key="4">
    <source>
        <dbReference type="SAM" id="MobiDB-lite"/>
    </source>
</evidence>
<dbReference type="Pfam" id="PF03343">
    <property type="entry name" value="SART-1"/>
    <property type="match status" value="1"/>
</dbReference>
<feature type="compositionally biased region" description="Basic and acidic residues" evidence="4">
    <location>
        <begin position="13"/>
        <end position="24"/>
    </location>
</feature>
<reference evidence="5" key="1">
    <citation type="submission" date="2021-01" db="EMBL/GenBank/DDBJ databases">
        <authorList>
            <person name="Corre E."/>
            <person name="Pelletier E."/>
            <person name="Niang G."/>
            <person name="Scheremetjew M."/>
            <person name="Finn R."/>
            <person name="Kale V."/>
            <person name="Holt S."/>
            <person name="Cochrane G."/>
            <person name="Meng A."/>
            <person name="Brown T."/>
            <person name="Cohen L."/>
        </authorList>
    </citation>
    <scope>NUCLEOTIDE SEQUENCE</scope>
    <source>
        <strain evidence="5">CCMP1452</strain>
    </source>
</reference>
<dbReference type="EMBL" id="HBHI01018185">
    <property type="protein sequence ID" value="CAD9679738.1"/>
    <property type="molecule type" value="Transcribed_RNA"/>
</dbReference>
<comment type="subcellular location">
    <subcellularLocation>
        <location evidence="1">Nucleus</location>
    </subcellularLocation>
</comment>
<feature type="region of interest" description="Disordered" evidence="4">
    <location>
        <begin position="1"/>
        <end position="24"/>
    </location>
</feature>
<protein>
    <submittedName>
        <fullName evidence="5">Uncharacterized protein</fullName>
    </submittedName>
</protein>